<dbReference type="Proteomes" id="UP000004018">
    <property type="component" value="Unassembled WGS sequence"/>
</dbReference>
<comment type="caution">
    <text evidence="1">The sequence shown here is derived from an EMBL/GenBank/DDBJ whole genome shotgun (WGS) entry which is preliminary data.</text>
</comment>
<evidence type="ECO:0000313" key="1">
    <source>
        <dbReference type="EMBL" id="EGL39375.1"/>
    </source>
</evidence>
<name>A0ABP2L4K8_9FIRM</name>
<organism evidence="1 2">
    <name type="scientific">Megasphaera lornae</name>
    <dbReference type="NCBI Taxonomy" id="1000568"/>
    <lineage>
        <taxon>Bacteria</taxon>
        <taxon>Bacillati</taxon>
        <taxon>Bacillota</taxon>
        <taxon>Negativicutes</taxon>
        <taxon>Veillonellales</taxon>
        <taxon>Veillonellaceae</taxon>
        <taxon>Megasphaera</taxon>
    </lineage>
</organism>
<protein>
    <submittedName>
        <fullName evidence="1">Uncharacterized protein</fullName>
    </submittedName>
</protein>
<sequence>MPGDKETTRPTYCPESYFYMYIKKRDLKRSLFFYPHPTRLPYLAKSIGRIVFRFLKPPVSLPFMAGFSRSQYAARYSPTAD</sequence>
<reference evidence="1 2" key="1">
    <citation type="submission" date="2011-04" db="EMBL/GenBank/DDBJ databases">
        <authorList>
            <person name="Harkins D.M."/>
            <person name="Madupu R."/>
            <person name="Durkin A.S."/>
            <person name="Torralba M."/>
            <person name="Methe B."/>
            <person name="Sutton G.G."/>
            <person name="Nelson K.E."/>
        </authorList>
    </citation>
    <scope>NUCLEOTIDE SEQUENCE [LARGE SCALE GENOMIC DNA]</scope>
    <source>
        <strain evidence="1 2">UPII 199-6</strain>
    </source>
</reference>
<keyword evidence="2" id="KW-1185">Reference proteome</keyword>
<proteinExistence type="predicted"/>
<gene>
    <name evidence="1" type="ORF">HMPREF1039_0918</name>
</gene>
<dbReference type="EMBL" id="AFIJ01000038">
    <property type="protein sequence ID" value="EGL39375.1"/>
    <property type="molecule type" value="Genomic_DNA"/>
</dbReference>
<evidence type="ECO:0000313" key="2">
    <source>
        <dbReference type="Proteomes" id="UP000004018"/>
    </source>
</evidence>
<accession>A0ABP2L4K8</accession>